<dbReference type="OrthoDB" id="265044at2759"/>
<dbReference type="InterPro" id="IPR027417">
    <property type="entry name" value="P-loop_NTPase"/>
</dbReference>
<dbReference type="Pfam" id="PF00071">
    <property type="entry name" value="Ras"/>
    <property type="match status" value="1"/>
</dbReference>
<proteinExistence type="predicted"/>
<organism evidence="1 2">
    <name type="scientific">Fusarium beomiforme</name>
    <dbReference type="NCBI Taxonomy" id="44412"/>
    <lineage>
        <taxon>Eukaryota</taxon>
        <taxon>Fungi</taxon>
        <taxon>Dikarya</taxon>
        <taxon>Ascomycota</taxon>
        <taxon>Pezizomycotina</taxon>
        <taxon>Sordariomycetes</taxon>
        <taxon>Hypocreomycetidae</taxon>
        <taxon>Hypocreales</taxon>
        <taxon>Nectriaceae</taxon>
        <taxon>Fusarium</taxon>
        <taxon>Fusarium burgessii species complex</taxon>
    </lineage>
</organism>
<dbReference type="GO" id="GO:0003924">
    <property type="term" value="F:GTPase activity"/>
    <property type="evidence" value="ECO:0007669"/>
    <property type="project" value="InterPro"/>
</dbReference>
<dbReference type="GO" id="GO:0005525">
    <property type="term" value="F:GTP binding"/>
    <property type="evidence" value="ECO:0007669"/>
    <property type="project" value="InterPro"/>
</dbReference>
<evidence type="ECO:0000313" key="2">
    <source>
        <dbReference type="Proteomes" id="UP000730481"/>
    </source>
</evidence>
<reference evidence="1" key="1">
    <citation type="journal article" date="2017" name="Mycologia">
        <title>Fusarium algeriense, sp. nov., a novel toxigenic crown rot pathogen of durum wheat from Algeria is nested in the Fusarium burgessii species complex.</title>
        <authorList>
            <person name="Laraba I."/>
            <person name="Keddad A."/>
            <person name="Boureghda H."/>
            <person name="Abdallah N."/>
            <person name="Vaughan M.M."/>
            <person name="Proctor R.H."/>
            <person name="Busman M."/>
            <person name="O'Donnell K."/>
        </authorList>
    </citation>
    <scope>NUCLEOTIDE SEQUENCE</scope>
    <source>
        <strain evidence="1">NRRL 25174</strain>
    </source>
</reference>
<reference evidence="1" key="2">
    <citation type="submission" date="2020-02" db="EMBL/GenBank/DDBJ databases">
        <title>Identification and distribution of gene clusters putatively required for synthesis of sphingolipid metabolism inhibitors in phylogenetically diverse species of the filamentous fungus Fusarium.</title>
        <authorList>
            <person name="Kim H.-S."/>
            <person name="Busman M."/>
            <person name="Brown D.W."/>
            <person name="Divon H."/>
            <person name="Uhlig S."/>
            <person name="Proctor R.H."/>
        </authorList>
    </citation>
    <scope>NUCLEOTIDE SEQUENCE</scope>
    <source>
        <strain evidence="1">NRRL 25174</strain>
    </source>
</reference>
<gene>
    <name evidence="1" type="ORF">FBEOM_1366</name>
</gene>
<dbReference type="InterPro" id="IPR001806">
    <property type="entry name" value="Small_GTPase"/>
</dbReference>
<protein>
    <submittedName>
        <fullName evidence="1">37s ribosomal</fullName>
    </submittedName>
</protein>
<keyword evidence="2" id="KW-1185">Reference proteome</keyword>
<dbReference type="Gene3D" id="3.40.50.300">
    <property type="entry name" value="P-loop containing nucleotide triphosphate hydrolases"/>
    <property type="match status" value="1"/>
</dbReference>
<dbReference type="Proteomes" id="UP000730481">
    <property type="component" value="Unassembled WGS sequence"/>
</dbReference>
<dbReference type="AlphaFoldDB" id="A0A9P5E4L0"/>
<accession>A0A9P5E4L0</accession>
<evidence type="ECO:0000313" key="1">
    <source>
        <dbReference type="EMBL" id="KAF4344699.1"/>
    </source>
</evidence>
<dbReference type="EMBL" id="PVQB02000043">
    <property type="protein sequence ID" value="KAF4344699.1"/>
    <property type="molecule type" value="Genomic_DNA"/>
</dbReference>
<sequence length="190" mass="20300">MQTQHLVNIIILGAPASGKKSFIRRYCQGVFTDLYDPITETSGDRRLANITGILTVINLERIPSTFIQSAPESRRIATEADALILLYDGSSIESLEEIQRIWLQVLAPHFGEAAPPTAVVAGKADGAEAAGTVWERGAGEGRKLSVLLGAKFGVASALWGDGVKDVVEELAARVLEKKGIKKDMVVDAGS</sequence>
<dbReference type="SMART" id="SM00175">
    <property type="entry name" value="RAB"/>
    <property type="match status" value="1"/>
</dbReference>
<comment type="caution">
    <text evidence="1">The sequence shown here is derived from an EMBL/GenBank/DDBJ whole genome shotgun (WGS) entry which is preliminary data.</text>
</comment>
<name>A0A9P5E4L0_9HYPO</name>
<dbReference type="SUPFAM" id="SSF52540">
    <property type="entry name" value="P-loop containing nucleoside triphosphate hydrolases"/>
    <property type="match status" value="1"/>
</dbReference>